<dbReference type="CDD" id="cd04433">
    <property type="entry name" value="AFD_class_I"/>
    <property type="match status" value="1"/>
</dbReference>
<dbReference type="OrthoDB" id="3508734at2"/>
<dbReference type="AlphaFoldDB" id="A0A1H7RXU2"/>
<dbReference type="PANTHER" id="PTHR43201">
    <property type="entry name" value="ACYL-COA SYNTHETASE"/>
    <property type="match status" value="1"/>
</dbReference>
<dbReference type="Gene3D" id="3.40.50.12780">
    <property type="entry name" value="N-terminal domain of ligase-like"/>
    <property type="match status" value="1"/>
</dbReference>
<dbReference type="EMBL" id="FOBF01000006">
    <property type="protein sequence ID" value="SEL64484.1"/>
    <property type="molecule type" value="Genomic_DNA"/>
</dbReference>
<dbReference type="GO" id="GO:0031956">
    <property type="term" value="F:medium-chain fatty acid-CoA ligase activity"/>
    <property type="evidence" value="ECO:0007669"/>
    <property type="project" value="TreeGrafter"/>
</dbReference>
<dbReference type="InterPro" id="IPR042099">
    <property type="entry name" value="ANL_N_sf"/>
</dbReference>
<dbReference type="InterPro" id="IPR000873">
    <property type="entry name" value="AMP-dep_synth/lig_dom"/>
</dbReference>
<organism evidence="3 4">
    <name type="scientific">Nonomuraea pusilla</name>
    <dbReference type="NCBI Taxonomy" id="46177"/>
    <lineage>
        <taxon>Bacteria</taxon>
        <taxon>Bacillati</taxon>
        <taxon>Actinomycetota</taxon>
        <taxon>Actinomycetes</taxon>
        <taxon>Streptosporangiales</taxon>
        <taxon>Streptosporangiaceae</taxon>
        <taxon>Nonomuraea</taxon>
    </lineage>
</organism>
<proteinExistence type="predicted"/>
<dbReference type="Proteomes" id="UP000198953">
    <property type="component" value="Unassembled WGS sequence"/>
</dbReference>
<name>A0A1H7RXU2_9ACTN</name>
<gene>
    <name evidence="3" type="ORF">SAMN05660976_02945</name>
</gene>
<protein>
    <submittedName>
        <fullName evidence="3">Acyl-CoA synthetase (AMP-forming)/AMP-acid ligase II</fullName>
    </submittedName>
</protein>
<feature type="region of interest" description="Disordered" evidence="1">
    <location>
        <begin position="301"/>
        <end position="323"/>
    </location>
</feature>
<evidence type="ECO:0000313" key="3">
    <source>
        <dbReference type="EMBL" id="SEL64484.1"/>
    </source>
</evidence>
<feature type="compositionally biased region" description="Pro residues" evidence="1">
    <location>
        <begin position="142"/>
        <end position="151"/>
    </location>
</feature>
<dbReference type="RefSeq" id="WP_091100857.1">
    <property type="nucleotide sequence ID" value="NZ_FOBF01000006.1"/>
</dbReference>
<sequence length="399" mass="41334">MLRLLAGEAARRFGEHAAVVTGSSVLSFAALDRLSDQVAAGLAHRGTRVGDVVALALPDGPEFVICHVAAAKIGAVAAGVGARRTGLLAALDPALVVTAPGVLPPMPAVDVVTLPLGAGRDTGEGTRPYDPARLGGLRRAEPPPPPLPPDPGRPVVIAFTSGRTGPPKGVVFGARQLDAIRARGAGHRWGGGDPRLVPHPLGRLGFATRLPVFLQTGRTCHVLPAWSAEGAVRVLRDHRLGVLQGSPEQLAEILDGGEDLPRLSLVLCGGGPAPPELFQALRDRYGVPVCNRYSCTEAGLGLGTRPDDPPEDAEVGVGRPSGGVDVSVRDAAGRVLPEGEEGEVLLRSRAVMSGYAGGRGDRAAFARDGFVRTGDRGYIDHRGRLRLVGRVARGPRSSA</sequence>
<dbReference type="SUPFAM" id="SSF56801">
    <property type="entry name" value="Acetyl-CoA synthetase-like"/>
    <property type="match status" value="1"/>
</dbReference>
<reference evidence="3 4" key="1">
    <citation type="submission" date="2016-10" db="EMBL/GenBank/DDBJ databases">
        <authorList>
            <person name="de Groot N.N."/>
        </authorList>
    </citation>
    <scope>NUCLEOTIDE SEQUENCE [LARGE SCALE GENOMIC DNA]</scope>
    <source>
        <strain evidence="3 4">DSM 43357</strain>
    </source>
</reference>
<dbReference type="Pfam" id="PF00501">
    <property type="entry name" value="AMP-binding"/>
    <property type="match status" value="1"/>
</dbReference>
<dbReference type="GO" id="GO:0006631">
    <property type="term" value="P:fatty acid metabolic process"/>
    <property type="evidence" value="ECO:0007669"/>
    <property type="project" value="TreeGrafter"/>
</dbReference>
<keyword evidence="4" id="KW-1185">Reference proteome</keyword>
<evidence type="ECO:0000313" key="4">
    <source>
        <dbReference type="Proteomes" id="UP000198953"/>
    </source>
</evidence>
<feature type="domain" description="AMP-dependent synthetase/ligase" evidence="2">
    <location>
        <begin position="8"/>
        <end position="355"/>
    </location>
</feature>
<accession>A0A1H7RXU2</accession>
<keyword evidence="3" id="KW-0436">Ligase</keyword>
<dbReference type="STRING" id="46177.SAMN05660976_02945"/>
<evidence type="ECO:0000256" key="1">
    <source>
        <dbReference type="SAM" id="MobiDB-lite"/>
    </source>
</evidence>
<evidence type="ECO:0000259" key="2">
    <source>
        <dbReference type="Pfam" id="PF00501"/>
    </source>
</evidence>
<feature type="region of interest" description="Disordered" evidence="1">
    <location>
        <begin position="119"/>
        <end position="151"/>
    </location>
</feature>
<dbReference type="PANTHER" id="PTHR43201:SF32">
    <property type="entry name" value="2-SUCCINYLBENZOATE--COA LIGASE, CHLOROPLASTIC_PEROXISOMAL"/>
    <property type="match status" value="1"/>
</dbReference>